<dbReference type="Proteomes" id="UP000009234">
    <property type="component" value="Chromosome"/>
</dbReference>
<evidence type="ECO:0000313" key="1">
    <source>
        <dbReference type="EMBL" id="AEG61484.1"/>
    </source>
</evidence>
<protein>
    <submittedName>
        <fullName evidence="1">Uncharacterized protein</fullName>
    </submittedName>
</protein>
<reference evidence="1 2" key="2">
    <citation type="journal article" date="2012" name="Stand. Genomic Sci.">
        <title>Complete genome sequence of the sulfate-reducing firmicute Desulfotomaculum ruminis type strain (DL(T)).</title>
        <authorList>
            <person name="Spring S."/>
            <person name="Visser M."/>
            <person name="Lu M."/>
            <person name="Copeland A."/>
            <person name="Lapidus A."/>
            <person name="Lucas S."/>
            <person name="Cheng J.F."/>
            <person name="Han C."/>
            <person name="Tapia R."/>
            <person name="Goodwin L.A."/>
            <person name="Pitluck S."/>
            <person name="Ivanova N."/>
            <person name="Land M."/>
            <person name="Hauser L."/>
            <person name="Larimer F."/>
            <person name="Rohde M."/>
            <person name="Goker M."/>
            <person name="Detter J.C."/>
            <person name="Kyrpides N.C."/>
            <person name="Woyke T."/>
            <person name="Schaap P.J."/>
            <person name="Plugge C.M."/>
            <person name="Muyzer G."/>
            <person name="Kuever J."/>
            <person name="Pereira I.A."/>
            <person name="Parshina S.N."/>
            <person name="Bernier-Latmani R."/>
            <person name="Stams A.J."/>
            <person name="Klenk H.P."/>
        </authorList>
    </citation>
    <scope>NUCLEOTIDE SEQUENCE [LARGE SCALE GENOMIC DNA]</scope>
    <source>
        <strain evidence="2">ATCC 23193 / DSM 2154 / NCIB 8452 / DL</strain>
    </source>
</reference>
<gene>
    <name evidence="1" type="ordered locus">Desru_3278</name>
</gene>
<name>F6DVM4_DESRL</name>
<sequence>MGKLYFGAPLDSIKKVFLHGFQPGDTLRGNLLGAMLDAKKGVGLNRRFKPTVLVLEAPDQPDLLQKTDHGITVVRAFNPIFIELFPVKIDFRSPHLVKVAGTLSLDVLFQADRLKAPYKKRASK</sequence>
<dbReference type="AlphaFoldDB" id="F6DVM4"/>
<dbReference type="HOGENOM" id="CLU_2000244_0_0_9"/>
<dbReference type="KEGG" id="dru:Desru_3278"/>
<dbReference type="RefSeq" id="WP_013843230.1">
    <property type="nucleotide sequence ID" value="NC_015589.1"/>
</dbReference>
<dbReference type="EMBL" id="CP002780">
    <property type="protein sequence ID" value="AEG61484.1"/>
    <property type="molecule type" value="Genomic_DNA"/>
</dbReference>
<keyword evidence="2" id="KW-1185">Reference proteome</keyword>
<dbReference type="OrthoDB" id="1787401at2"/>
<organism evidence="1 2">
    <name type="scientific">Desulforamulus ruminis (strain ATCC 23193 / DSM 2154 / NCIMB 8452 / DL)</name>
    <name type="common">Desulfotomaculum ruminis</name>
    <dbReference type="NCBI Taxonomy" id="696281"/>
    <lineage>
        <taxon>Bacteria</taxon>
        <taxon>Bacillati</taxon>
        <taxon>Bacillota</taxon>
        <taxon>Clostridia</taxon>
        <taxon>Eubacteriales</taxon>
        <taxon>Peptococcaceae</taxon>
        <taxon>Desulforamulus</taxon>
    </lineage>
</organism>
<reference evidence="2" key="1">
    <citation type="submission" date="2011-05" db="EMBL/GenBank/DDBJ databases">
        <title>Complete sequence of Desulfotomaculum ruminis DSM 2154.</title>
        <authorList>
            <person name="Lucas S."/>
            <person name="Copeland A."/>
            <person name="Lapidus A."/>
            <person name="Cheng J.-F."/>
            <person name="Goodwin L."/>
            <person name="Pitluck S."/>
            <person name="Lu M."/>
            <person name="Detter J.C."/>
            <person name="Han C."/>
            <person name="Tapia R."/>
            <person name="Land M."/>
            <person name="Hauser L."/>
            <person name="Kyrpides N."/>
            <person name="Ivanova N."/>
            <person name="Mikhailova N."/>
            <person name="Pagani I."/>
            <person name="Stams A.J.M."/>
            <person name="Plugge C.M."/>
            <person name="Muyzer G."/>
            <person name="Kuever J."/>
            <person name="Parshina S.N."/>
            <person name="Ivanova A.E."/>
            <person name="Nazina T.N."/>
            <person name="Brambilla E."/>
            <person name="Spring S."/>
            <person name="Klenk H.-P."/>
            <person name="Woyke T."/>
        </authorList>
    </citation>
    <scope>NUCLEOTIDE SEQUENCE [LARGE SCALE GENOMIC DNA]</scope>
    <source>
        <strain evidence="2">ATCC 23193 / DSM 2154 / NCIB 8452 / DL</strain>
    </source>
</reference>
<evidence type="ECO:0000313" key="2">
    <source>
        <dbReference type="Proteomes" id="UP000009234"/>
    </source>
</evidence>
<proteinExistence type="predicted"/>
<accession>F6DVM4</accession>